<dbReference type="SMART" id="SM00360">
    <property type="entry name" value="RRM"/>
    <property type="match status" value="1"/>
</dbReference>
<dbReference type="PROSITE" id="PS50102">
    <property type="entry name" value="RRM"/>
    <property type="match status" value="1"/>
</dbReference>
<dbReference type="Proteomes" id="UP000759131">
    <property type="component" value="Unassembled WGS sequence"/>
</dbReference>
<feature type="region of interest" description="Disordered" evidence="3">
    <location>
        <begin position="145"/>
        <end position="186"/>
    </location>
</feature>
<accession>A0A7R9QEP7</accession>
<dbReference type="Pfam" id="PF00076">
    <property type="entry name" value="RRM_1"/>
    <property type="match status" value="1"/>
</dbReference>
<evidence type="ECO:0000313" key="6">
    <source>
        <dbReference type="Proteomes" id="UP000759131"/>
    </source>
</evidence>
<dbReference type="Gene3D" id="3.30.70.330">
    <property type="match status" value="1"/>
</dbReference>
<keyword evidence="1 2" id="KW-0694">RNA-binding</keyword>
<reference evidence="5" key="1">
    <citation type="submission" date="2020-11" db="EMBL/GenBank/DDBJ databases">
        <authorList>
            <person name="Tran Van P."/>
        </authorList>
    </citation>
    <scope>NUCLEOTIDE SEQUENCE</scope>
</reference>
<dbReference type="InterPro" id="IPR000504">
    <property type="entry name" value="RRM_dom"/>
</dbReference>
<feature type="compositionally biased region" description="Basic and acidic residues" evidence="3">
    <location>
        <begin position="161"/>
        <end position="186"/>
    </location>
</feature>
<sequence length="186" mass="21027">MPLSMFVAEDSSAPQGYNVVHTTKPKLDWADMVDDLELDDKFTLNYKKEPNKVLLPSAPKATRGPDIDMTRVPSDPPFKAYLGNLPYDVTDQEITRYFGKLSIIDVRLPLYNGRQRGFAYAEFENRESLVDALAKNGDMFRNRQLKVGLPGDNADGSSGGREGRPEREERTDRTAGDWRTAPREEE</sequence>
<dbReference type="GO" id="GO:0003723">
    <property type="term" value="F:RNA binding"/>
    <property type="evidence" value="ECO:0007669"/>
    <property type="project" value="UniProtKB-UniRule"/>
</dbReference>
<evidence type="ECO:0000256" key="2">
    <source>
        <dbReference type="PROSITE-ProRule" id="PRU00176"/>
    </source>
</evidence>
<dbReference type="InterPro" id="IPR035979">
    <property type="entry name" value="RBD_domain_sf"/>
</dbReference>
<dbReference type="AlphaFoldDB" id="A0A7R9QEP7"/>
<dbReference type="OrthoDB" id="1748655at2759"/>
<evidence type="ECO:0000259" key="4">
    <source>
        <dbReference type="PROSITE" id="PS50102"/>
    </source>
</evidence>
<dbReference type="PANTHER" id="PTHR23236">
    <property type="entry name" value="EUKARYOTIC TRANSLATION INITIATION FACTOR 4B/4H"/>
    <property type="match status" value="1"/>
</dbReference>
<keyword evidence="6" id="KW-1185">Reference proteome</keyword>
<dbReference type="SUPFAM" id="SSF54928">
    <property type="entry name" value="RNA-binding domain, RBD"/>
    <property type="match status" value="1"/>
</dbReference>
<evidence type="ECO:0000313" key="5">
    <source>
        <dbReference type="EMBL" id="CAD7642929.1"/>
    </source>
</evidence>
<dbReference type="PANTHER" id="PTHR23236:SF2">
    <property type="entry name" value="EUKARYOTIC TRANSLATION INITIATION FACTOR 4B"/>
    <property type="match status" value="1"/>
</dbReference>
<dbReference type="EMBL" id="OC882752">
    <property type="protein sequence ID" value="CAD7642929.1"/>
    <property type="molecule type" value="Genomic_DNA"/>
</dbReference>
<evidence type="ECO:0000256" key="3">
    <source>
        <dbReference type="SAM" id="MobiDB-lite"/>
    </source>
</evidence>
<feature type="non-terminal residue" evidence="5">
    <location>
        <position position="186"/>
    </location>
</feature>
<dbReference type="EMBL" id="CAJPIZ010028177">
    <property type="protein sequence ID" value="CAG2119418.1"/>
    <property type="molecule type" value="Genomic_DNA"/>
</dbReference>
<evidence type="ECO:0000256" key="1">
    <source>
        <dbReference type="ARBA" id="ARBA00022884"/>
    </source>
</evidence>
<proteinExistence type="predicted"/>
<name>A0A7R9QEP7_9ACAR</name>
<dbReference type="InterPro" id="IPR012677">
    <property type="entry name" value="Nucleotide-bd_a/b_plait_sf"/>
</dbReference>
<organism evidence="5">
    <name type="scientific">Medioppia subpectinata</name>
    <dbReference type="NCBI Taxonomy" id="1979941"/>
    <lineage>
        <taxon>Eukaryota</taxon>
        <taxon>Metazoa</taxon>
        <taxon>Ecdysozoa</taxon>
        <taxon>Arthropoda</taxon>
        <taxon>Chelicerata</taxon>
        <taxon>Arachnida</taxon>
        <taxon>Acari</taxon>
        <taxon>Acariformes</taxon>
        <taxon>Sarcoptiformes</taxon>
        <taxon>Oribatida</taxon>
        <taxon>Brachypylina</taxon>
        <taxon>Oppioidea</taxon>
        <taxon>Oppiidae</taxon>
        <taxon>Medioppia</taxon>
    </lineage>
</organism>
<feature type="domain" description="RRM" evidence="4">
    <location>
        <begin position="78"/>
        <end position="152"/>
    </location>
</feature>
<gene>
    <name evidence="5" type="ORF">OSB1V03_LOCUS19367</name>
</gene>
<protein>
    <recommendedName>
        <fullName evidence="4">RRM domain-containing protein</fullName>
    </recommendedName>
</protein>